<dbReference type="GO" id="GO:0016747">
    <property type="term" value="F:acyltransferase activity, transferring groups other than amino-acyl groups"/>
    <property type="evidence" value="ECO:0007669"/>
    <property type="project" value="InterPro"/>
</dbReference>
<dbReference type="Pfam" id="PF13302">
    <property type="entry name" value="Acetyltransf_3"/>
    <property type="match status" value="1"/>
</dbReference>
<dbReference type="PANTHER" id="PTHR43792">
    <property type="entry name" value="GNAT FAMILY, PUTATIVE (AFU_ORTHOLOGUE AFUA_3G00765)-RELATED-RELATED"/>
    <property type="match status" value="1"/>
</dbReference>
<dbReference type="InterPro" id="IPR000182">
    <property type="entry name" value="GNAT_dom"/>
</dbReference>
<dbReference type="InterPro" id="IPR051531">
    <property type="entry name" value="N-acetyltransferase"/>
</dbReference>
<evidence type="ECO:0000313" key="5">
    <source>
        <dbReference type="EMBL" id="QOY92052.1"/>
    </source>
</evidence>
<dbReference type="AlphaFoldDB" id="A0A7S7NYE1"/>
<dbReference type="KEGG" id="pfer:IRI77_18335"/>
<proteinExistence type="inferred from homology"/>
<sequence length="188" mass="21600">MGAIPCLETPRLALRPLELRDAAQVQVLFPQWAVVRYLANVVPWPYPEDGALVHYRDRALPAMARGDEWHWSLRLKTDPEQLIGSICLMRGEENNRGFWLGVPWQGQGLMTEAVEVVTDYWFDVLGFPVLRVPKAIANTASRRISEKSGMRVVAVEDRDYVSGRLPTEIWAIRAEEWRARRGALRHKR</sequence>
<evidence type="ECO:0000256" key="1">
    <source>
        <dbReference type="ARBA" id="ARBA00022679"/>
    </source>
</evidence>
<keyword evidence="2" id="KW-0012">Acyltransferase</keyword>
<reference evidence="5 6" key="1">
    <citation type="submission" date="2020-10" db="EMBL/GenBank/DDBJ databases">
        <title>Complete genome sequence of Paludibaculum fermentans P105T, a facultatively anaerobic acidobacterium capable of dissimilatory Fe(III) reduction.</title>
        <authorList>
            <person name="Dedysh S.N."/>
            <person name="Beletsky A.V."/>
            <person name="Kulichevskaya I.S."/>
            <person name="Mardanov A.V."/>
            <person name="Ravin N.V."/>
        </authorList>
    </citation>
    <scope>NUCLEOTIDE SEQUENCE [LARGE SCALE GENOMIC DNA]</scope>
    <source>
        <strain evidence="5 6">P105</strain>
    </source>
</reference>
<dbReference type="EMBL" id="CP063849">
    <property type="protein sequence ID" value="QOY92052.1"/>
    <property type="molecule type" value="Genomic_DNA"/>
</dbReference>
<dbReference type="PANTHER" id="PTHR43792:SF8">
    <property type="entry name" value="[RIBOSOMAL PROTEIN US5]-ALANINE N-ACETYLTRANSFERASE"/>
    <property type="match status" value="1"/>
</dbReference>
<evidence type="ECO:0000256" key="3">
    <source>
        <dbReference type="ARBA" id="ARBA00038502"/>
    </source>
</evidence>
<keyword evidence="1 5" id="KW-0808">Transferase</keyword>
<dbReference type="Proteomes" id="UP000593892">
    <property type="component" value="Chromosome"/>
</dbReference>
<dbReference type="InterPro" id="IPR016181">
    <property type="entry name" value="Acyl_CoA_acyltransferase"/>
</dbReference>
<name>A0A7S7NYE1_PALFE</name>
<evidence type="ECO:0000259" key="4">
    <source>
        <dbReference type="Pfam" id="PF13302"/>
    </source>
</evidence>
<dbReference type="Gene3D" id="3.40.630.30">
    <property type="match status" value="1"/>
</dbReference>
<evidence type="ECO:0000313" key="6">
    <source>
        <dbReference type="Proteomes" id="UP000593892"/>
    </source>
</evidence>
<comment type="similarity">
    <text evidence="3">Belongs to the acetyltransferase family. RimJ subfamily.</text>
</comment>
<gene>
    <name evidence="5" type="ORF">IRI77_18335</name>
</gene>
<feature type="domain" description="N-acetyltransferase" evidence="4">
    <location>
        <begin position="11"/>
        <end position="151"/>
    </location>
</feature>
<protein>
    <submittedName>
        <fullName evidence="5">GNAT family N-acetyltransferase</fullName>
    </submittedName>
</protein>
<organism evidence="5 6">
    <name type="scientific">Paludibaculum fermentans</name>
    <dbReference type="NCBI Taxonomy" id="1473598"/>
    <lineage>
        <taxon>Bacteria</taxon>
        <taxon>Pseudomonadati</taxon>
        <taxon>Acidobacteriota</taxon>
        <taxon>Terriglobia</taxon>
        <taxon>Bryobacterales</taxon>
        <taxon>Bryobacteraceae</taxon>
        <taxon>Paludibaculum</taxon>
    </lineage>
</organism>
<keyword evidence="6" id="KW-1185">Reference proteome</keyword>
<dbReference type="SUPFAM" id="SSF55729">
    <property type="entry name" value="Acyl-CoA N-acyltransferases (Nat)"/>
    <property type="match status" value="1"/>
</dbReference>
<evidence type="ECO:0000256" key="2">
    <source>
        <dbReference type="ARBA" id="ARBA00023315"/>
    </source>
</evidence>
<accession>A0A7S7NYE1</accession>